<dbReference type="Proteomes" id="UP000603453">
    <property type="component" value="Unassembled WGS sequence"/>
</dbReference>
<name>A0A8H7RC01_9FUNG</name>
<feature type="compositionally biased region" description="Acidic residues" evidence="1">
    <location>
        <begin position="1"/>
        <end position="25"/>
    </location>
</feature>
<dbReference type="AlphaFoldDB" id="A0A8H7RC01"/>
<protein>
    <submittedName>
        <fullName evidence="2">Uncharacterized protein</fullName>
    </submittedName>
</protein>
<organism evidence="2 3">
    <name type="scientific">Mucor saturninus</name>
    <dbReference type="NCBI Taxonomy" id="64648"/>
    <lineage>
        <taxon>Eukaryota</taxon>
        <taxon>Fungi</taxon>
        <taxon>Fungi incertae sedis</taxon>
        <taxon>Mucoromycota</taxon>
        <taxon>Mucoromycotina</taxon>
        <taxon>Mucoromycetes</taxon>
        <taxon>Mucorales</taxon>
        <taxon>Mucorineae</taxon>
        <taxon>Mucoraceae</taxon>
        <taxon>Mucor</taxon>
    </lineage>
</organism>
<gene>
    <name evidence="2" type="ORF">INT47_004255</name>
</gene>
<dbReference type="OrthoDB" id="2223907at2759"/>
<accession>A0A8H7RC01</accession>
<feature type="region of interest" description="Disordered" evidence="1">
    <location>
        <begin position="1"/>
        <end position="36"/>
    </location>
</feature>
<comment type="caution">
    <text evidence="2">The sequence shown here is derived from an EMBL/GenBank/DDBJ whole genome shotgun (WGS) entry which is preliminary data.</text>
</comment>
<reference evidence="2" key="1">
    <citation type="submission" date="2020-12" db="EMBL/GenBank/DDBJ databases">
        <title>Metabolic potential, ecology and presence of endohyphal bacteria is reflected in genomic diversity of Mucoromycotina.</title>
        <authorList>
            <person name="Muszewska A."/>
            <person name="Okrasinska A."/>
            <person name="Steczkiewicz K."/>
            <person name="Drgas O."/>
            <person name="Orlowska M."/>
            <person name="Perlinska-Lenart U."/>
            <person name="Aleksandrzak-Piekarczyk T."/>
            <person name="Szatraj K."/>
            <person name="Zielenkiewicz U."/>
            <person name="Pilsyk S."/>
            <person name="Malc E."/>
            <person name="Mieczkowski P."/>
            <person name="Kruszewska J.S."/>
            <person name="Biernat P."/>
            <person name="Pawlowska J."/>
        </authorList>
    </citation>
    <scope>NUCLEOTIDE SEQUENCE</scope>
    <source>
        <strain evidence="2">WA0000017839</strain>
    </source>
</reference>
<proteinExistence type="predicted"/>
<evidence type="ECO:0000313" key="3">
    <source>
        <dbReference type="Proteomes" id="UP000603453"/>
    </source>
</evidence>
<sequence>MNGEREEEEEEEEEGEEDREEDEFDSTANIPDDIQNPLQNLKMNASDTISVNLLQQTLNQDNYNEIKNACAIKIVSLTKEYNDFLKLCESSMNPVGQKLRERSAAKTSLARLKHRSEPIRMRPWIEVLHDDLESSKIDGLARNSMIILIELAGGYRTNKEKKLESDFFRTYKNAIKTLKKDNKRRLQFFVTYYKTPETSNLSLPSWRQAAIDLAE</sequence>
<dbReference type="EMBL" id="JAEPRD010000024">
    <property type="protein sequence ID" value="KAG2207507.1"/>
    <property type="molecule type" value="Genomic_DNA"/>
</dbReference>
<evidence type="ECO:0000256" key="1">
    <source>
        <dbReference type="SAM" id="MobiDB-lite"/>
    </source>
</evidence>
<evidence type="ECO:0000313" key="2">
    <source>
        <dbReference type="EMBL" id="KAG2207507.1"/>
    </source>
</evidence>
<keyword evidence="3" id="KW-1185">Reference proteome</keyword>